<sequence>MKTTKLQVSPETPENEKISTAVEFIKKGELVAFPTETVYGLGANAFDPQAIRKIYLAKGRPSDNPLIVHVSSLDMAQELVIESVSSYEIANRLWPGPVTLIFRKNKRIPDVVTGGMETVGIRFPAHPIALALISRSGVPIAAPSANLSGKPSPTEEKHVLEDMDGRIACIVLGGKTLFGLESTIIDMTRNRPTLLRPGPVSPERLKDLLPELVVPEFVMAKQGYKGPALSPGMKYRHYSPDVELILVEGTPEESSKKIEELVKQSERKTVVLCTEETKELYPKNFDRIVLGSRENLYIVAANLFGALRELPAQGFQLLISEAFPESGIGLAIMNRLRKAAWKILRV</sequence>
<feature type="binding site" evidence="14">
    <location>
        <position position="64"/>
    </location>
    <ligand>
        <name>ATP</name>
        <dbReference type="ChEBI" id="CHEBI:30616"/>
    </ligand>
</feature>
<evidence type="ECO:0000256" key="12">
    <source>
        <dbReference type="ARBA" id="ARBA00048366"/>
    </source>
</evidence>
<feature type="binding site" evidence="14">
    <location>
        <position position="152"/>
    </location>
    <ligand>
        <name>ATP</name>
        <dbReference type="ChEBI" id="CHEBI:30616"/>
    </ligand>
</feature>
<dbReference type="KEGG" id="kpf:IX53_09175"/>
<dbReference type="GO" id="GO:0003725">
    <property type="term" value="F:double-stranded RNA binding"/>
    <property type="evidence" value="ECO:0007669"/>
    <property type="project" value="UniProtKB-UniRule"/>
</dbReference>
<dbReference type="GO" id="GO:0005524">
    <property type="term" value="F:ATP binding"/>
    <property type="evidence" value="ECO:0007669"/>
    <property type="project" value="UniProtKB-UniRule"/>
</dbReference>
<feature type="binding site" evidence="14">
    <location>
        <position position="37"/>
    </location>
    <ligand>
        <name>L-threonine</name>
        <dbReference type="ChEBI" id="CHEBI:57926"/>
    </ligand>
</feature>
<keyword evidence="6 13" id="KW-0808">Transferase</keyword>
<evidence type="ECO:0000256" key="13">
    <source>
        <dbReference type="PIRNR" id="PIRNR004930"/>
    </source>
</evidence>
<evidence type="ECO:0000256" key="6">
    <source>
        <dbReference type="ARBA" id="ARBA00022679"/>
    </source>
</evidence>
<dbReference type="Proteomes" id="UP000035159">
    <property type="component" value="Chromosome"/>
</dbReference>
<evidence type="ECO:0000256" key="4">
    <source>
        <dbReference type="ARBA" id="ARBA00015492"/>
    </source>
</evidence>
<dbReference type="GO" id="GO:0005737">
    <property type="term" value="C:cytoplasm"/>
    <property type="evidence" value="ECO:0007669"/>
    <property type="project" value="UniProtKB-SubCell"/>
</dbReference>
<dbReference type="STRING" id="1330330.IX53_09175"/>
<keyword evidence="17" id="KW-1185">Reference proteome</keyword>
<feature type="binding site" evidence="14">
    <location>
        <position position="60"/>
    </location>
    <ligand>
        <name>ATP</name>
        <dbReference type="ChEBI" id="CHEBI:30616"/>
    </ligand>
</feature>
<evidence type="ECO:0000256" key="10">
    <source>
        <dbReference type="ARBA" id="ARBA00022840"/>
    </source>
</evidence>
<evidence type="ECO:0000256" key="14">
    <source>
        <dbReference type="PIRSR" id="PIRSR004930-1"/>
    </source>
</evidence>
<dbReference type="GO" id="GO:0006450">
    <property type="term" value="P:regulation of translational fidelity"/>
    <property type="evidence" value="ECO:0007669"/>
    <property type="project" value="TreeGrafter"/>
</dbReference>
<feature type="binding site" evidence="14">
    <location>
        <position position="196"/>
    </location>
    <ligand>
        <name>ATP</name>
        <dbReference type="ChEBI" id="CHEBI:30616"/>
    </ligand>
</feature>
<evidence type="ECO:0000256" key="8">
    <source>
        <dbReference type="ARBA" id="ARBA00022695"/>
    </source>
</evidence>
<dbReference type="PROSITE" id="PS51163">
    <property type="entry name" value="YRDC"/>
    <property type="match status" value="1"/>
</dbReference>
<dbReference type="NCBIfam" id="TIGR00057">
    <property type="entry name" value="L-threonylcarbamoyladenylate synthase"/>
    <property type="match status" value="1"/>
</dbReference>
<dbReference type="InterPro" id="IPR005145">
    <property type="entry name" value="Sua5_C"/>
</dbReference>
<evidence type="ECO:0000259" key="15">
    <source>
        <dbReference type="PROSITE" id="PS51163"/>
    </source>
</evidence>
<evidence type="ECO:0000256" key="1">
    <source>
        <dbReference type="ARBA" id="ARBA00004496"/>
    </source>
</evidence>
<feature type="binding site" evidence="14">
    <location>
        <position position="182"/>
    </location>
    <ligand>
        <name>L-threonine</name>
        <dbReference type="ChEBI" id="CHEBI:57926"/>
    </ligand>
</feature>
<feature type="binding site" evidence="14">
    <location>
        <position position="144"/>
    </location>
    <ligand>
        <name>ATP</name>
        <dbReference type="ChEBI" id="CHEBI:30616"/>
    </ligand>
</feature>
<evidence type="ECO:0000256" key="5">
    <source>
        <dbReference type="ARBA" id="ARBA00022490"/>
    </source>
</evidence>
<accession>A0A0G2ZEJ5</accession>
<keyword evidence="9 13" id="KW-0547">Nucleotide-binding</keyword>
<dbReference type="InterPro" id="IPR006070">
    <property type="entry name" value="Sua5-like_dom"/>
</dbReference>
<organism evidence="16 17">
    <name type="scientific">Kosmotoga pacifica</name>
    <dbReference type="NCBI Taxonomy" id="1330330"/>
    <lineage>
        <taxon>Bacteria</taxon>
        <taxon>Thermotogati</taxon>
        <taxon>Thermotogota</taxon>
        <taxon>Thermotogae</taxon>
        <taxon>Kosmotogales</taxon>
        <taxon>Kosmotogaceae</taxon>
        <taxon>Kosmotoga</taxon>
    </lineage>
</organism>
<dbReference type="InterPro" id="IPR050156">
    <property type="entry name" value="TC-AMP_synthase_SUA5"/>
</dbReference>
<comment type="catalytic activity">
    <reaction evidence="12 13">
        <text>L-threonine + hydrogencarbonate + ATP = L-threonylcarbamoyladenylate + diphosphate + H2O</text>
        <dbReference type="Rhea" id="RHEA:36407"/>
        <dbReference type="ChEBI" id="CHEBI:15377"/>
        <dbReference type="ChEBI" id="CHEBI:17544"/>
        <dbReference type="ChEBI" id="CHEBI:30616"/>
        <dbReference type="ChEBI" id="CHEBI:33019"/>
        <dbReference type="ChEBI" id="CHEBI:57926"/>
        <dbReference type="ChEBI" id="CHEBI:73682"/>
        <dbReference type="EC" id="2.7.7.87"/>
    </reaction>
</comment>
<feature type="binding site" evidence="14">
    <location>
        <position position="142"/>
    </location>
    <ligand>
        <name>L-threonine</name>
        <dbReference type="ChEBI" id="CHEBI:57926"/>
    </ligand>
</feature>
<comment type="similarity">
    <text evidence="2 13">Belongs to the SUA5 family.</text>
</comment>
<dbReference type="AlphaFoldDB" id="A0A0G2ZEJ5"/>
<dbReference type="GO" id="GO:0008033">
    <property type="term" value="P:tRNA processing"/>
    <property type="evidence" value="ECO:0007669"/>
    <property type="project" value="UniProtKB-KW"/>
</dbReference>
<dbReference type="PANTHER" id="PTHR17490:SF16">
    <property type="entry name" value="THREONYLCARBAMOYL-AMP SYNTHASE"/>
    <property type="match status" value="1"/>
</dbReference>
<dbReference type="PATRIC" id="fig|1330330.3.peg.1864"/>
<dbReference type="Pfam" id="PF01300">
    <property type="entry name" value="Sua5_yciO_yrdC"/>
    <property type="match status" value="1"/>
</dbReference>
<protein>
    <recommendedName>
        <fullName evidence="4 13">Threonylcarbamoyl-AMP synthase</fullName>
        <shortName evidence="13">TC-AMP synthase</shortName>
        <ecNumber evidence="3 13">2.7.7.87</ecNumber>
    </recommendedName>
    <alternativeName>
        <fullName evidence="11 13">L-threonylcarbamoyladenylate synthase</fullName>
    </alternativeName>
</protein>
<feature type="binding site" evidence="14">
    <location>
        <position position="118"/>
    </location>
    <ligand>
        <name>ATP</name>
        <dbReference type="ChEBI" id="CHEBI:30616"/>
    </ligand>
</feature>
<evidence type="ECO:0000256" key="3">
    <source>
        <dbReference type="ARBA" id="ARBA00012584"/>
    </source>
</evidence>
<feature type="binding site" evidence="14">
    <location>
        <position position="122"/>
    </location>
    <ligand>
        <name>L-threonine</name>
        <dbReference type="ChEBI" id="CHEBI:57926"/>
    </ligand>
</feature>
<dbReference type="InterPro" id="IPR017945">
    <property type="entry name" value="DHBP_synth_RibB-like_a/b_dom"/>
</dbReference>
<dbReference type="FunFam" id="3.90.870.10:FF:000009">
    <property type="entry name" value="Threonylcarbamoyl-AMP synthase, putative"/>
    <property type="match status" value="1"/>
</dbReference>
<evidence type="ECO:0000256" key="2">
    <source>
        <dbReference type="ARBA" id="ARBA00007663"/>
    </source>
</evidence>
<keyword evidence="7 13" id="KW-0819">tRNA processing</keyword>
<dbReference type="Gene3D" id="3.90.870.10">
    <property type="entry name" value="DHBP synthase"/>
    <property type="match status" value="1"/>
</dbReference>
<proteinExistence type="inferred from homology"/>
<comment type="subcellular location">
    <subcellularLocation>
        <location evidence="1 13">Cytoplasm</location>
    </subcellularLocation>
</comment>
<dbReference type="PANTHER" id="PTHR17490">
    <property type="entry name" value="SUA5"/>
    <property type="match status" value="1"/>
</dbReference>
<evidence type="ECO:0000256" key="11">
    <source>
        <dbReference type="ARBA" id="ARBA00029774"/>
    </source>
</evidence>
<dbReference type="OrthoDB" id="9814580at2"/>
<dbReference type="SUPFAM" id="SSF55821">
    <property type="entry name" value="YrdC/RibB"/>
    <property type="match status" value="1"/>
</dbReference>
<gene>
    <name evidence="16" type="ORF">IX53_09175</name>
</gene>
<dbReference type="Gene3D" id="3.40.50.11030">
    <property type="entry name" value="Threonylcarbamoyl-AMP synthase, C-terminal domain"/>
    <property type="match status" value="1"/>
</dbReference>
<evidence type="ECO:0000313" key="17">
    <source>
        <dbReference type="Proteomes" id="UP000035159"/>
    </source>
</evidence>
<name>A0A0G2ZEJ5_9BACT</name>
<reference evidence="16 17" key="1">
    <citation type="submission" date="2015-04" db="EMBL/GenBank/DDBJ databases">
        <title>Complete Genome Sequence of Kosmotoga pacifica SLHLJ1.</title>
        <authorList>
            <person name="Jiang L.J."/>
            <person name="Shao Z.Z."/>
            <person name="Jebbar M."/>
        </authorList>
    </citation>
    <scope>NUCLEOTIDE SEQUENCE [LARGE SCALE GENOMIC DNA]</scope>
    <source>
        <strain evidence="16 17">SLHLJ1</strain>
    </source>
</reference>
<feature type="domain" description="YrdC-like" evidence="15">
    <location>
        <begin position="15"/>
        <end position="200"/>
    </location>
</feature>
<dbReference type="InterPro" id="IPR010923">
    <property type="entry name" value="T(6)A37_SUA5"/>
</dbReference>
<keyword evidence="10 13" id="KW-0067">ATP-binding</keyword>
<comment type="function">
    <text evidence="13">Required for the formation of a threonylcarbamoyl group on adenosine at position 37 (t(6)A37) in tRNAs that read codons beginning with adenine.</text>
</comment>
<dbReference type="GO" id="GO:0061710">
    <property type="term" value="F:L-threonylcarbamoyladenylate synthase"/>
    <property type="evidence" value="ECO:0007669"/>
    <property type="project" value="UniProtKB-EC"/>
</dbReference>
<dbReference type="PIRSF" id="PIRSF004930">
    <property type="entry name" value="Tln_factor_SUA5"/>
    <property type="match status" value="1"/>
</dbReference>
<dbReference type="EMBL" id="CP011232">
    <property type="protein sequence ID" value="AKI97964.1"/>
    <property type="molecule type" value="Genomic_DNA"/>
</dbReference>
<dbReference type="EC" id="2.7.7.87" evidence="3 13"/>
<dbReference type="GO" id="GO:0000049">
    <property type="term" value="F:tRNA binding"/>
    <property type="evidence" value="ECO:0007669"/>
    <property type="project" value="TreeGrafter"/>
</dbReference>
<dbReference type="RefSeq" id="WP_047755099.1">
    <property type="nucleotide sequence ID" value="NZ_CAJUHA010000018.1"/>
</dbReference>
<evidence type="ECO:0000313" key="16">
    <source>
        <dbReference type="EMBL" id="AKI97964.1"/>
    </source>
</evidence>
<keyword evidence="5 13" id="KW-0963">Cytoplasm</keyword>
<dbReference type="InterPro" id="IPR038385">
    <property type="entry name" value="Sua5/YwlC_C"/>
</dbReference>
<dbReference type="Pfam" id="PF03481">
    <property type="entry name" value="Sua5_C"/>
    <property type="match status" value="1"/>
</dbReference>
<feature type="binding site" evidence="14">
    <location>
        <position position="69"/>
    </location>
    <ligand>
        <name>L-threonine</name>
        <dbReference type="ChEBI" id="CHEBI:57926"/>
    </ligand>
</feature>
<evidence type="ECO:0000256" key="7">
    <source>
        <dbReference type="ARBA" id="ARBA00022694"/>
    </source>
</evidence>
<evidence type="ECO:0000256" key="9">
    <source>
        <dbReference type="ARBA" id="ARBA00022741"/>
    </source>
</evidence>
<keyword evidence="8 13" id="KW-0548">Nucleotidyltransferase</keyword>
<feature type="binding site" evidence="14">
    <location>
        <position position="238"/>
    </location>
    <ligand>
        <name>ATP</name>
        <dbReference type="ChEBI" id="CHEBI:30616"/>
    </ligand>
</feature>